<dbReference type="GO" id="GO:0020037">
    <property type="term" value="F:heme binding"/>
    <property type="evidence" value="ECO:0007669"/>
    <property type="project" value="InterPro"/>
</dbReference>
<evidence type="ECO:0008006" key="10">
    <source>
        <dbReference type="Google" id="ProtNLM"/>
    </source>
</evidence>
<comment type="caution">
    <text evidence="8">The sequence shown here is derived from an EMBL/GenBank/DDBJ whole genome shotgun (WGS) entry which is preliminary data.</text>
</comment>
<evidence type="ECO:0000256" key="7">
    <source>
        <dbReference type="SAM" id="Phobius"/>
    </source>
</evidence>
<keyword evidence="7" id="KW-0812">Transmembrane</keyword>
<comment type="similarity">
    <text evidence="2">Belongs to the cytochrome P450 family.</text>
</comment>
<dbReference type="InterPro" id="IPR050121">
    <property type="entry name" value="Cytochrome_P450_monoxygenase"/>
</dbReference>
<keyword evidence="3 6" id="KW-0479">Metal-binding</keyword>
<evidence type="ECO:0000256" key="3">
    <source>
        <dbReference type="ARBA" id="ARBA00022723"/>
    </source>
</evidence>
<keyword evidence="7" id="KW-1133">Transmembrane helix</keyword>
<dbReference type="AlphaFoldDB" id="A0A1B7NXX4"/>
<dbReference type="InterPro" id="IPR002403">
    <property type="entry name" value="Cyt_P450_E_grp-IV"/>
</dbReference>
<dbReference type="Proteomes" id="UP000091918">
    <property type="component" value="Unassembled WGS sequence"/>
</dbReference>
<dbReference type="PRINTS" id="PR00385">
    <property type="entry name" value="P450"/>
</dbReference>
<dbReference type="PANTHER" id="PTHR24305:SF164">
    <property type="entry name" value="P450, PUTATIVE (EUROFUNG)-RELATED"/>
    <property type="match status" value="1"/>
</dbReference>
<keyword evidence="5 6" id="KW-0408">Iron</keyword>
<evidence type="ECO:0000256" key="6">
    <source>
        <dbReference type="PIRSR" id="PIRSR602403-1"/>
    </source>
</evidence>
<feature type="binding site" description="axial binding residue" evidence="6">
    <location>
        <position position="442"/>
    </location>
    <ligand>
        <name>heme</name>
        <dbReference type="ChEBI" id="CHEBI:30413"/>
    </ligand>
    <ligandPart>
        <name>Fe</name>
        <dbReference type="ChEBI" id="CHEBI:18248"/>
    </ligandPart>
</feature>
<keyword evidence="4" id="KW-0560">Oxidoreductase</keyword>
<dbReference type="GO" id="GO:0016705">
    <property type="term" value="F:oxidoreductase activity, acting on paired donors, with incorporation or reduction of molecular oxygen"/>
    <property type="evidence" value="ECO:0007669"/>
    <property type="project" value="InterPro"/>
</dbReference>
<feature type="transmembrane region" description="Helical" evidence="7">
    <location>
        <begin position="16"/>
        <end position="37"/>
    </location>
</feature>
<dbReference type="InterPro" id="IPR036396">
    <property type="entry name" value="Cyt_P450_sf"/>
</dbReference>
<reference evidence="8 9" key="1">
    <citation type="submission" date="2015-07" db="EMBL/GenBank/DDBJ databases">
        <title>Emmonsia species relationships and genome sequence.</title>
        <authorList>
            <person name="Cuomo C.A."/>
            <person name="Schwartz I.S."/>
            <person name="Kenyon C."/>
            <person name="de Hoog G.S."/>
            <person name="Govender N.P."/>
            <person name="Botha A."/>
            <person name="Moreno L."/>
            <person name="de Vries M."/>
            <person name="Munoz J.F."/>
            <person name="Stielow J.B."/>
        </authorList>
    </citation>
    <scope>NUCLEOTIDE SEQUENCE [LARGE SCALE GENOMIC DNA]</scope>
    <source>
        <strain evidence="8 9">CBS 136260</strain>
    </source>
</reference>
<dbReference type="SUPFAM" id="SSF48264">
    <property type="entry name" value="Cytochrome P450"/>
    <property type="match status" value="1"/>
</dbReference>
<evidence type="ECO:0000256" key="2">
    <source>
        <dbReference type="ARBA" id="ARBA00010617"/>
    </source>
</evidence>
<keyword evidence="9" id="KW-1185">Reference proteome</keyword>
<evidence type="ECO:0000313" key="9">
    <source>
        <dbReference type="Proteomes" id="UP000091918"/>
    </source>
</evidence>
<keyword evidence="7" id="KW-0472">Membrane</keyword>
<dbReference type="GO" id="GO:0005506">
    <property type="term" value="F:iron ion binding"/>
    <property type="evidence" value="ECO:0007669"/>
    <property type="project" value="InterPro"/>
</dbReference>
<dbReference type="EMBL" id="LGUA01000440">
    <property type="protein sequence ID" value="OAX81624.1"/>
    <property type="molecule type" value="Genomic_DNA"/>
</dbReference>
<evidence type="ECO:0000256" key="1">
    <source>
        <dbReference type="ARBA" id="ARBA00001971"/>
    </source>
</evidence>
<dbReference type="PRINTS" id="PR00465">
    <property type="entry name" value="EP450IV"/>
</dbReference>
<dbReference type="OrthoDB" id="1470350at2759"/>
<evidence type="ECO:0000313" key="8">
    <source>
        <dbReference type="EMBL" id="OAX81624.1"/>
    </source>
</evidence>
<protein>
    <recommendedName>
        <fullName evidence="10">Cytochrome P450</fullName>
    </recommendedName>
</protein>
<name>A0A1B7NXX4_9EURO</name>
<dbReference type="InterPro" id="IPR001128">
    <property type="entry name" value="Cyt_P450"/>
</dbReference>
<dbReference type="PANTHER" id="PTHR24305">
    <property type="entry name" value="CYTOCHROME P450"/>
    <property type="match status" value="1"/>
</dbReference>
<gene>
    <name evidence="8" type="ORF">ACJ72_04035</name>
</gene>
<keyword evidence="6" id="KW-0349">Heme</keyword>
<dbReference type="GO" id="GO:0004497">
    <property type="term" value="F:monooxygenase activity"/>
    <property type="evidence" value="ECO:0007669"/>
    <property type="project" value="InterPro"/>
</dbReference>
<proteinExistence type="inferred from homology"/>
<evidence type="ECO:0000256" key="4">
    <source>
        <dbReference type="ARBA" id="ARBA00023002"/>
    </source>
</evidence>
<dbReference type="CDD" id="cd11059">
    <property type="entry name" value="CYP_fungal"/>
    <property type="match status" value="1"/>
</dbReference>
<organism evidence="8 9">
    <name type="scientific">Emergomyces africanus</name>
    <dbReference type="NCBI Taxonomy" id="1955775"/>
    <lineage>
        <taxon>Eukaryota</taxon>
        <taxon>Fungi</taxon>
        <taxon>Dikarya</taxon>
        <taxon>Ascomycota</taxon>
        <taxon>Pezizomycotina</taxon>
        <taxon>Eurotiomycetes</taxon>
        <taxon>Eurotiomycetidae</taxon>
        <taxon>Onygenales</taxon>
        <taxon>Ajellomycetaceae</taxon>
        <taxon>Emergomyces</taxon>
    </lineage>
</organism>
<accession>A0A1B7NXX4</accession>
<dbReference type="STRING" id="1658172.A0A1B7NXX4"/>
<dbReference type="Gene3D" id="1.10.630.10">
    <property type="entry name" value="Cytochrome P450"/>
    <property type="match status" value="2"/>
</dbReference>
<comment type="cofactor">
    <cofactor evidence="1 6">
        <name>heme</name>
        <dbReference type="ChEBI" id="CHEBI:30413"/>
    </cofactor>
</comment>
<evidence type="ECO:0000256" key="5">
    <source>
        <dbReference type="ARBA" id="ARBA00023004"/>
    </source>
</evidence>
<sequence>MSVVAGLLKKPSWEFLLEWCYLIAISILVSLMISTLFRSMYRSVKSPFPGPKLAKWTGWWLRWHELRDGILNTTHRAHRDYGAIVQLSPRMVSFCHPDAIKDIYTGPRGGLDTTDIVWFFERYGSQNVVSTVDAQLHLMRRKNVAGLYSSPIATSPAFQAHIKKSIDALMNEIGAESKSKQLSSWTIDTFPLMRWLTADIMIGLIYGPEKSLNLLSNPDSRSQMDELLVPTMELISSPLATMFQWLPLPIMKLLSPFIIPGSKLTHFGMSLLAIPNINYIASDSLDHFTAGTTTTADFLSALLYQLSIPENKCHQDKLRQELRTLASSAPPGTSTGSIPSSQLQSLPYLNGVLRETFRISPPIPFSLPRVVKTKDQDVTVLGMKIDPGTIISIQPHTLHRDPKTFPNPEIWDPERWQVPITSPVHRHMQRMLMPFGYGQRMCTGMNVAWAIIRQVMARIYIEYETSLDEGIWFEEHRELIFKGEKQEKLRIKKKNLFPEAGVQPIVFRKV</sequence>
<dbReference type="Pfam" id="PF00067">
    <property type="entry name" value="p450"/>
    <property type="match status" value="1"/>
</dbReference>